<comment type="caution">
    <text evidence="1">The sequence shown here is derived from an EMBL/GenBank/DDBJ whole genome shotgun (WGS) entry which is preliminary data.</text>
</comment>
<dbReference type="AlphaFoldDB" id="A0AAN8NTI3"/>
<reference evidence="1 2" key="1">
    <citation type="submission" date="2019-10" db="EMBL/GenBank/DDBJ databases">
        <authorList>
            <person name="Palmer J.M."/>
        </authorList>
    </citation>
    <scope>NUCLEOTIDE SEQUENCE [LARGE SCALE GENOMIC DNA]</scope>
    <source>
        <strain evidence="1 2">TWF718</strain>
    </source>
</reference>
<name>A0AAN8NTI3_9PEZI</name>
<keyword evidence="2" id="KW-1185">Reference proteome</keyword>
<sequence>MPLAHAIDEPLIPERHLPAPCKVPLSRSRIRSRRIDAHVEPSDEQPFSHLAPRPDNMRSWTMTTTLERPEALLENKSMTIARLI</sequence>
<dbReference type="EMBL" id="JAVHNR010000005">
    <property type="protein sequence ID" value="KAK6342623.1"/>
    <property type="molecule type" value="Genomic_DNA"/>
</dbReference>
<organism evidence="1 2">
    <name type="scientific">Orbilia javanica</name>
    <dbReference type="NCBI Taxonomy" id="47235"/>
    <lineage>
        <taxon>Eukaryota</taxon>
        <taxon>Fungi</taxon>
        <taxon>Dikarya</taxon>
        <taxon>Ascomycota</taxon>
        <taxon>Pezizomycotina</taxon>
        <taxon>Orbiliomycetes</taxon>
        <taxon>Orbiliales</taxon>
        <taxon>Orbiliaceae</taxon>
        <taxon>Orbilia</taxon>
    </lineage>
</organism>
<gene>
    <name evidence="1" type="ORF">TWF718_008018</name>
</gene>
<evidence type="ECO:0000313" key="1">
    <source>
        <dbReference type="EMBL" id="KAK6342623.1"/>
    </source>
</evidence>
<evidence type="ECO:0000313" key="2">
    <source>
        <dbReference type="Proteomes" id="UP001313282"/>
    </source>
</evidence>
<dbReference type="Proteomes" id="UP001313282">
    <property type="component" value="Unassembled WGS sequence"/>
</dbReference>
<accession>A0AAN8NTI3</accession>
<proteinExistence type="predicted"/>
<protein>
    <submittedName>
        <fullName evidence="1">Uncharacterized protein</fullName>
    </submittedName>
</protein>